<dbReference type="Proteomes" id="UP000029445">
    <property type="component" value="Chromosome 7"/>
</dbReference>
<dbReference type="InterPro" id="IPR010678">
    <property type="entry name" value="UTP25"/>
</dbReference>
<evidence type="ECO:0000313" key="12">
    <source>
        <dbReference type="Proteomes" id="UP000029445"/>
    </source>
</evidence>
<dbReference type="InterPro" id="IPR053940">
    <property type="entry name" value="UTP25_NTPase-like"/>
</dbReference>
<dbReference type="EMBL" id="CP025765">
    <property type="protein sequence ID" value="KGB76303.1"/>
    <property type="molecule type" value="Genomic_DNA"/>
</dbReference>
<comment type="subcellular location">
    <subcellularLocation>
        <location evidence="2 7">Nucleus</location>
        <location evidence="2 7">Nucleolus</location>
    </subcellularLocation>
</comment>
<organism evidence="11 12">
    <name type="scientific">Cryptococcus deuterogattii (strain R265)</name>
    <name type="common">Cryptococcus gattii VGII (strain R265)</name>
    <dbReference type="NCBI Taxonomy" id="294750"/>
    <lineage>
        <taxon>Eukaryota</taxon>
        <taxon>Fungi</taxon>
        <taxon>Dikarya</taxon>
        <taxon>Basidiomycota</taxon>
        <taxon>Agaricomycotina</taxon>
        <taxon>Tremellomycetes</taxon>
        <taxon>Tremellales</taxon>
        <taxon>Cryptococcaceae</taxon>
        <taxon>Cryptococcus</taxon>
        <taxon>Cryptococcus gattii species complex</taxon>
    </lineage>
</organism>
<evidence type="ECO:0000256" key="3">
    <source>
        <dbReference type="ARBA" id="ARBA00009223"/>
    </source>
</evidence>
<dbReference type="Pfam" id="PF22916">
    <property type="entry name" value="UTP25_NTPase-like"/>
    <property type="match status" value="1"/>
</dbReference>
<dbReference type="GO" id="GO:0000462">
    <property type="term" value="P:maturation of SSU-rRNA from tricistronic rRNA transcript (SSU-rRNA, 5.8S rRNA, LSU-rRNA)"/>
    <property type="evidence" value="ECO:0007669"/>
    <property type="project" value="TreeGrafter"/>
</dbReference>
<feature type="domain" description="UTP25 C-terminal" evidence="9">
    <location>
        <begin position="512"/>
        <end position="714"/>
    </location>
</feature>
<evidence type="ECO:0000256" key="5">
    <source>
        <dbReference type="ARBA" id="ARBA00023242"/>
    </source>
</evidence>
<dbReference type="PANTHER" id="PTHR12933:SF0">
    <property type="entry name" value="U3 SMALL NUCLEOLAR RNA-ASSOCIATED PROTEIN 25 HOMOLOG"/>
    <property type="match status" value="1"/>
</dbReference>
<dbReference type="OMA" id="QDRGDTF"/>
<dbReference type="HOGENOM" id="CLU_018705_3_0_1"/>
<feature type="region of interest" description="Disordered" evidence="8">
    <location>
        <begin position="268"/>
        <end position="288"/>
    </location>
</feature>
<dbReference type="RefSeq" id="XP_062882196.1">
    <property type="nucleotide sequence ID" value="XM_063026241.1"/>
</dbReference>
<dbReference type="AlphaFoldDB" id="A0A095EFY7"/>
<reference evidence="11 12" key="2">
    <citation type="journal article" date="2018" name="Proc. Natl. Acad. Sci.">
        <title>RNAi is a critical determinant of centromere evolution in closely related fungi.</title>
        <authorList>
            <person name="Yadav V."/>
            <person name="Sun S."/>
            <person name="Billmyre R.B."/>
            <person name="Thimmappa B.C."/>
            <person name="Shea T."/>
            <person name="Lintner R."/>
            <person name="Bakkeren G."/>
            <person name="Cuomo C.A."/>
            <person name="Heitman J."/>
            <person name="Sanyal K."/>
        </authorList>
    </citation>
    <scope>NUCLEOTIDE SEQUENCE [LARGE SCALE GENOMIC DNA]</scope>
    <source>
        <strain evidence="11 12">R265</strain>
    </source>
</reference>
<sequence length="715" mass="80636">MTVDMSTATEVKLLTLLNVSAVKRPRELDLPGGHRSSPSLKGTSTQLNSEDGEPKKRRKSVIWGGEVGPSGSDYLKDNSKKRKEKAKKKAVGMDETPANGDAVKVVEVDEMEVHNEQSGGEEEDLASDLFNIHFSAAPPILTPEALSSAEGNQWKSERKNLKGFGRVVELTPEQSTFGFAEEYKTRIAPSLLPAIKDSSAATSLLPTSLSHLGTYKDFYLHSLDGEADGSETQLISQHKEAMRKAAVIHSVNHVLKTRRRIIRNNEKLAHAASSDSPKSAPEPPRDQSFTRPKVLFLLPTRSLALRYIKTHLFPLAPAGTQIENQRPFISSFSLPEGEEDPLANPSASADFPIDHLVNFRGNSDDNFRFGIKITRKAWRLVMMPASEEKLIDCDILISSPLGFKMAAEREDSTDLLSSLEICIVDGVDMMQMQNWEHVQFVFNNINQIPKSPHGCDFSRVKPWYLESQAKYLRQTIILSRYDTAEARALFNRSCYNLQGKVRSERNDFGGVMDRVKPGVRQVFERFDLEGPKSMSGEAAVDEVEKRLKFFTENTIPALLRAAISRQNTLIVIPSYFDFVRVTNYLRKADKMSFAAISEYSSNAEISRARTLFFKGKKAFLIVTERFHFYRRYKIRGAKTIVFYSLPDHAQFYSELMETPFLTSKNKLEDEVDVDEAEVSSRVLFSRFDALKLERVVGSENTRRLLKSGESRFEFI</sequence>
<evidence type="ECO:0000256" key="8">
    <source>
        <dbReference type="SAM" id="MobiDB-lite"/>
    </source>
</evidence>
<proteinExistence type="inferred from homology"/>
<dbReference type="STRING" id="294750.A0A095EFY7"/>
<feature type="compositionally biased region" description="Polar residues" evidence="8">
    <location>
        <begin position="36"/>
        <end position="49"/>
    </location>
</feature>
<feature type="domain" description="UTP25 NTP hydrolase-like" evidence="10">
    <location>
        <begin position="237"/>
        <end position="501"/>
    </location>
</feature>
<dbReference type="KEGG" id="cdeu:CNBG_2141"/>
<dbReference type="GeneID" id="88178515"/>
<comment type="function">
    <text evidence="1 7">DEAD-box RNA helicase-like protein required for pre-18S rRNA processing, specifically at sites A0, A1, and A2.</text>
</comment>
<evidence type="ECO:0000256" key="4">
    <source>
        <dbReference type="ARBA" id="ARBA00015422"/>
    </source>
</evidence>
<reference evidence="11 12" key="1">
    <citation type="journal article" date="2011" name="MBio">
        <title>Genome variation in Cryptococcus gattii, an emerging pathogen of immunocompetent hosts.</title>
        <authorList>
            <person name="D'Souza C.A."/>
            <person name="Kronstad J.W."/>
            <person name="Taylor G."/>
            <person name="Warren R."/>
            <person name="Yuen M."/>
            <person name="Hu G."/>
            <person name="Jung W.H."/>
            <person name="Sham A."/>
            <person name="Kidd S.E."/>
            <person name="Tangen K."/>
            <person name="Lee N."/>
            <person name="Zeilmaker T."/>
            <person name="Sawkins J."/>
            <person name="McVicker G."/>
            <person name="Shah S."/>
            <person name="Gnerre S."/>
            <person name="Griggs A."/>
            <person name="Zeng Q."/>
            <person name="Bartlett K."/>
            <person name="Li W."/>
            <person name="Wang X."/>
            <person name="Heitman J."/>
            <person name="Stajich J.E."/>
            <person name="Fraser J.A."/>
            <person name="Meyer W."/>
            <person name="Carter D."/>
            <person name="Schein J."/>
            <person name="Krzywinski M."/>
            <person name="Kwon-Chung K.J."/>
            <person name="Varma A."/>
            <person name="Wang J."/>
            <person name="Brunham R."/>
            <person name="Fyfe M."/>
            <person name="Ouellette B.F."/>
            <person name="Siddiqui A."/>
            <person name="Marra M."/>
            <person name="Jones S."/>
            <person name="Holt R."/>
            <person name="Birren B.W."/>
            <person name="Galagan J.E."/>
            <person name="Cuomo C.A."/>
        </authorList>
    </citation>
    <scope>NUCLEOTIDE SEQUENCE [LARGE SCALE GENOMIC DNA]</scope>
    <source>
        <strain evidence="11 12">R265</strain>
    </source>
</reference>
<dbReference type="PANTHER" id="PTHR12933">
    <property type="entry name" value="ORF PROTEIN-RELATED"/>
    <property type="match status" value="1"/>
</dbReference>
<keyword evidence="12" id="KW-1185">Reference proteome</keyword>
<dbReference type="OrthoDB" id="10264378at2759"/>
<evidence type="ECO:0000256" key="7">
    <source>
        <dbReference type="RuleBase" id="RU365070"/>
    </source>
</evidence>
<evidence type="ECO:0000256" key="6">
    <source>
        <dbReference type="ARBA" id="ARBA00023274"/>
    </source>
</evidence>
<dbReference type="GO" id="GO:0032040">
    <property type="term" value="C:small-subunit processome"/>
    <property type="evidence" value="ECO:0007669"/>
    <property type="project" value="TreeGrafter"/>
</dbReference>
<dbReference type="GO" id="GO:0034511">
    <property type="term" value="F:U3 snoRNA binding"/>
    <property type="evidence" value="ECO:0007669"/>
    <property type="project" value="InterPro"/>
</dbReference>
<evidence type="ECO:0000256" key="2">
    <source>
        <dbReference type="ARBA" id="ARBA00004604"/>
    </source>
</evidence>
<comment type="subunit">
    <text evidence="7">Component of the ribosomal small subunit (SSU) processome composed of at least 40 protein subunits and snoRNA U3.</text>
</comment>
<accession>A0A095EFY7</accession>
<dbReference type="VEuPathDB" id="FungiDB:CNBG_2141"/>
<evidence type="ECO:0000313" key="11">
    <source>
        <dbReference type="EMBL" id="KGB76303.1"/>
    </source>
</evidence>
<protein>
    <recommendedName>
        <fullName evidence="4 7">U3 small nucleolar RNA-associated protein 25</fullName>
        <shortName evidence="7">U3 snoRNA-associated protein 25</shortName>
    </recommendedName>
</protein>
<evidence type="ECO:0000259" key="9">
    <source>
        <dbReference type="Pfam" id="PF06862"/>
    </source>
</evidence>
<keyword evidence="5 7" id="KW-0539">Nucleus</keyword>
<keyword evidence="7" id="KW-0690">Ribosome biogenesis</keyword>
<name>A0A095EFY7_CRYD2</name>
<feature type="region of interest" description="Disordered" evidence="8">
    <location>
        <begin position="23"/>
        <end position="96"/>
    </location>
</feature>
<dbReference type="GO" id="GO:0019843">
    <property type="term" value="F:rRNA binding"/>
    <property type="evidence" value="ECO:0007669"/>
    <property type="project" value="TreeGrafter"/>
</dbReference>
<keyword evidence="7" id="KW-0698">rRNA processing</keyword>
<dbReference type="Pfam" id="PF06862">
    <property type="entry name" value="Utp25_C"/>
    <property type="match status" value="1"/>
</dbReference>
<evidence type="ECO:0000259" key="10">
    <source>
        <dbReference type="Pfam" id="PF22916"/>
    </source>
</evidence>
<dbReference type="InterPro" id="IPR053939">
    <property type="entry name" value="UTP25_C"/>
</dbReference>
<evidence type="ECO:0000256" key="1">
    <source>
        <dbReference type="ARBA" id="ARBA00002883"/>
    </source>
</evidence>
<gene>
    <name evidence="11" type="ORF">CNBG_2141</name>
</gene>
<comment type="similarity">
    <text evidence="3 7">Belongs to the UTP25 family.</text>
</comment>
<keyword evidence="6 7" id="KW-0687">Ribonucleoprotein</keyword>
<feature type="compositionally biased region" description="Basic residues" evidence="8">
    <location>
        <begin position="79"/>
        <end position="90"/>
    </location>
</feature>